<keyword evidence="5" id="KW-0820">tRNA-binding</keyword>
<dbReference type="GO" id="GO:0006412">
    <property type="term" value="P:translation"/>
    <property type="evidence" value="ECO:0007669"/>
    <property type="project" value="UniProtKB-UniRule"/>
</dbReference>
<comment type="subunit">
    <text evidence="5">Part of the 50S ribosomal subunit; part of the 5S rRNA/L5/L18/L25 subcomplex. Contacts the 5S rRNA and the P site tRNA. Forms a bridge to the 30S subunit in the 70S ribosome.</text>
</comment>
<dbReference type="GO" id="GO:1990904">
    <property type="term" value="C:ribonucleoprotein complex"/>
    <property type="evidence" value="ECO:0007669"/>
    <property type="project" value="UniProtKB-KW"/>
</dbReference>
<dbReference type="InterPro" id="IPR002132">
    <property type="entry name" value="Ribosomal_uL5"/>
</dbReference>
<comment type="caution">
    <text evidence="9">The sequence shown here is derived from an EMBL/GenBank/DDBJ whole genome shotgun (WGS) entry which is preliminary data.</text>
</comment>
<evidence type="ECO:0000259" key="8">
    <source>
        <dbReference type="Pfam" id="PF00673"/>
    </source>
</evidence>
<evidence type="ECO:0000256" key="4">
    <source>
        <dbReference type="ARBA" id="ARBA00035245"/>
    </source>
</evidence>
<evidence type="ECO:0000259" key="7">
    <source>
        <dbReference type="Pfam" id="PF00281"/>
    </source>
</evidence>
<dbReference type="PIRSF" id="PIRSF002161">
    <property type="entry name" value="Ribosomal_L5"/>
    <property type="match status" value="1"/>
</dbReference>
<keyword evidence="5" id="KW-0694">RNA-binding</keyword>
<dbReference type="InterPro" id="IPR031309">
    <property type="entry name" value="Ribosomal_uL5_C"/>
</dbReference>
<dbReference type="GO" id="GO:0019843">
    <property type="term" value="F:rRNA binding"/>
    <property type="evidence" value="ECO:0007669"/>
    <property type="project" value="UniProtKB-UniRule"/>
</dbReference>
<evidence type="ECO:0000256" key="6">
    <source>
        <dbReference type="RuleBase" id="RU003930"/>
    </source>
</evidence>
<keyword evidence="3 5" id="KW-0687">Ribonucleoprotein</keyword>
<dbReference type="PROSITE" id="PS00358">
    <property type="entry name" value="RIBOSOMAL_L5"/>
    <property type="match status" value="1"/>
</dbReference>
<dbReference type="Pfam" id="PF00673">
    <property type="entry name" value="Ribosomal_L5_C"/>
    <property type="match status" value="1"/>
</dbReference>
<feature type="domain" description="Large ribosomal subunit protein uL5 C-terminal" evidence="8">
    <location>
        <begin position="84"/>
        <end position="177"/>
    </location>
</feature>
<dbReference type="HAMAP" id="MF_01333_B">
    <property type="entry name" value="Ribosomal_uL5_B"/>
    <property type="match status" value="1"/>
</dbReference>
<dbReference type="AlphaFoldDB" id="A0A1F5KGH4"/>
<evidence type="ECO:0000256" key="1">
    <source>
        <dbReference type="ARBA" id="ARBA00008553"/>
    </source>
</evidence>
<dbReference type="GO" id="GO:0000049">
    <property type="term" value="F:tRNA binding"/>
    <property type="evidence" value="ECO:0007669"/>
    <property type="project" value="UniProtKB-UniRule"/>
</dbReference>
<sequence length="183" mass="20607">MNRLKQKYLEEIRPKLKTDFKVTNEMAVPQVTKVVLNIGIGEAKDNDTVLEKAKVNLASIAGQSPVVTKAKKSISAFKLTKGQPIGLMVTLRGERMYAFLDKFFSAVLPKVRDFRGISDTSFDSRGNFNLGLREQTIFPEIDYRNIDKVRGMQVTIATSAKDKQQGRRLLELLGMPFTKEVHS</sequence>
<dbReference type="InterPro" id="IPR020930">
    <property type="entry name" value="Ribosomal_uL5_bac-type"/>
</dbReference>
<comment type="similarity">
    <text evidence="1 5 6">Belongs to the universal ribosomal protein uL5 family.</text>
</comment>
<feature type="domain" description="Large ribosomal subunit protein uL5 N-terminal" evidence="7">
    <location>
        <begin position="24"/>
        <end position="79"/>
    </location>
</feature>
<dbReference type="EMBL" id="MFDD01000014">
    <property type="protein sequence ID" value="OGE39944.1"/>
    <property type="molecule type" value="Genomic_DNA"/>
</dbReference>
<dbReference type="Proteomes" id="UP000177328">
    <property type="component" value="Unassembled WGS sequence"/>
</dbReference>
<dbReference type="InterPro" id="IPR020929">
    <property type="entry name" value="Ribosomal_uL5_CS"/>
</dbReference>
<dbReference type="PANTHER" id="PTHR11994">
    <property type="entry name" value="60S RIBOSOMAL PROTEIN L11-RELATED"/>
    <property type="match status" value="1"/>
</dbReference>
<organism evidence="9 10">
    <name type="scientific">Candidatus Daviesbacteria bacterium RIFCSPHIGHO2_02_FULL_43_12</name>
    <dbReference type="NCBI Taxonomy" id="1797776"/>
    <lineage>
        <taxon>Bacteria</taxon>
        <taxon>Candidatus Daviesiibacteriota</taxon>
    </lineage>
</organism>
<proteinExistence type="inferred from homology"/>
<protein>
    <recommendedName>
        <fullName evidence="4 5">Large ribosomal subunit protein uL5</fullName>
    </recommendedName>
</protein>
<evidence type="ECO:0000313" key="9">
    <source>
        <dbReference type="EMBL" id="OGE39944.1"/>
    </source>
</evidence>
<dbReference type="InterPro" id="IPR022803">
    <property type="entry name" value="Ribosomal_uL5_dom_sf"/>
</dbReference>
<keyword evidence="2 5" id="KW-0689">Ribosomal protein</keyword>
<comment type="function">
    <text evidence="5">This is 1 of the proteins that bind and probably mediate the attachment of the 5S RNA into the large ribosomal subunit, where it forms part of the central protuberance. In the 70S ribosome it contacts protein S13 of the 30S subunit (bridge B1b), connecting the 2 subunits; this bridge is implicated in subunit movement. Contacts the P site tRNA; the 5S rRNA and some of its associated proteins might help stabilize positioning of ribosome-bound tRNAs.</text>
</comment>
<gene>
    <name evidence="5" type="primary">rplE</name>
    <name evidence="9" type="ORF">A3D25_04030</name>
</gene>
<dbReference type="Pfam" id="PF00281">
    <property type="entry name" value="Ribosomal_L5"/>
    <property type="match status" value="1"/>
</dbReference>
<name>A0A1F5KGH4_9BACT</name>
<dbReference type="Gene3D" id="3.30.1440.10">
    <property type="match status" value="1"/>
</dbReference>
<evidence type="ECO:0000313" key="10">
    <source>
        <dbReference type="Proteomes" id="UP000177328"/>
    </source>
</evidence>
<dbReference type="SUPFAM" id="SSF55282">
    <property type="entry name" value="RL5-like"/>
    <property type="match status" value="1"/>
</dbReference>
<dbReference type="FunFam" id="3.30.1440.10:FF:000001">
    <property type="entry name" value="50S ribosomal protein L5"/>
    <property type="match status" value="1"/>
</dbReference>
<dbReference type="InterPro" id="IPR031310">
    <property type="entry name" value="Ribosomal_uL5_N"/>
</dbReference>
<evidence type="ECO:0000256" key="2">
    <source>
        <dbReference type="ARBA" id="ARBA00022980"/>
    </source>
</evidence>
<dbReference type="GO" id="GO:0003735">
    <property type="term" value="F:structural constituent of ribosome"/>
    <property type="evidence" value="ECO:0007669"/>
    <property type="project" value="InterPro"/>
</dbReference>
<dbReference type="GO" id="GO:0005840">
    <property type="term" value="C:ribosome"/>
    <property type="evidence" value="ECO:0007669"/>
    <property type="project" value="UniProtKB-KW"/>
</dbReference>
<reference evidence="9 10" key="1">
    <citation type="journal article" date="2016" name="Nat. Commun.">
        <title>Thousands of microbial genomes shed light on interconnected biogeochemical processes in an aquifer system.</title>
        <authorList>
            <person name="Anantharaman K."/>
            <person name="Brown C.T."/>
            <person name="Hug L.A."/>
            <person name="Sharon I."/>
            <person name="Castelle C.J."/>
            <person name="Probst A.J."/>
            <person name="Thomas B.C."/>
            <person name="Singh A."/>
            <person name="Wilkins M.J."/>
            <person name="Karaoz U."/>
            <person name="Brodie E.L."/>
            <person name="Williams K.H."/>
            <person name="Hubbard S.S."/>
            <person name="Banfield J.F."/>
        </authorList>
    </citation>
    <scope>NUCLEOTIDE SEQUENCE [LARGE SCALE GENOMIC DNA]</scope>
</reference>
<evidence type="ECO:0000256" key="3">
    <source>
        <dbReference type="ARBA" id="ARBA00023274"/>
    </source>
</evidence>
<accession>A0A1F5KGH4</accession>
<dbReference type="NCBIfam" id="NF000585">
    <property type="entry name" value="PRK00010.1"/>
    <property type="match status" value="1"/>
</dbReference>
<evidence type="ECO:0000256" key="5">
    <source>
        <dbReference type="HAMAP-Rule" id="MF_01333"/>
    </source>
</evidence>
<keyword evidence="5" id="KW-0699">rRNA-binding</keyword>